<accession>A0A8B8GE47</accession>
<sequence length="313" mass="36455">MDVEWQKRGLPNYHILLWLQTKIQPDEIEKIISAEIPNKDRDPILYEIVCKNMIHGPCGELNIRSPCMNYRKCSKKYQRSPDDGGYTAILKVRGQTEIVVDNRWVVPYCPVLSRCFNAHINAEYCHSVKAMKYTSFWRIFNFEIHDRDPTVQHLAVHLENGQRVFFNANNLHQVIENPRKTTLTAFFELCSHDDFAKTLFYHEVPSYYTWNDSRCWLKRRRGKDVPGWPGIKMDTAIGRIYTIHPNQSECFHLRLLRNYVQGPTSFESLKAFDGVIHATFKATCFALGLLENDEQLKNALAEATLSKSPSKLR</sequence>
<dbReference type="AlphaFoldDB" id="A0A8B8GE47"/>
<dbReference type="RefSeq" id="XP_025421509.1">
    <property type="nucleotide sequence ID" value="XM_025565724.1"/>
</dbReference>
<gene>
    <name evidence="2" type="primary">LOC112691463</name>
</gene>
<keyword evidence="1" id="KW-1185">Reference proteome</keyword>
<evidence type="ECO:0000313" key="2">
    <source>
        <dbReference type="RefSeq" id="XP_025421509.1"/>
    </source>
</evidence>
<dbReference type="GeneID" id="112691463"/>
<protein>
    <submittedName>
        <fullName evidence="2">Uncharacterized protein LOC112691463</fullName>
    </submittedName>
</protein>
<evidence type="ECO:0000313" key="1">
    <source>
        <dbReference type="Proteomes" id="UP000694846"/>
    </source>
</evidence>
<organism evidence="1 2">
    <name type="scientific">Sipha flava</name>
    <name type="common">yellow sugarcane aphid</name>
    <dbReference type="NCBI Taxonomy" id="143950"/>
    <lineage>
        <taxon>Eukaryota</taxon>
        <taxon>Metazoa</taxon>
        <taxon>Ecdysozoa</taxon>
        <taxon>Arthropoda</taxon>
        <taxon>Hexapoda</taxon>
        <taxon>Insecta</taxon>
        <taxon>Pterygota</taxon>
        <taxon>Neoptera</taxon>
        <taxon>Paraneoptera</taxon>
        <taxon>Hemiptera</taxon>
        <taxon>Sternorrhyncha</taxon>
        <taxon>Aphidomorpha</taxon>
        <taxon>Aphidoidea</taxon>
        <taxon>Aphididae</taxon>
        <taxon>Sipha</taxon>
    </lineage>
</organism>
<reference evidence="2" key="1">
    <citation type="submission" date="2025-08" db="UniProtKB">
        <authorList>
            <consortium name="RefSeq"/>
        </authorList>
    </citation>
    <scope>IDENTIFICATION</scope>
    <source>
        <tissue evidence="2">Whole body</tissue>
    </source>
</reference>
<dbReference type="PANTHER" id="PTHR10492">
    <property type="match status" value="1"/>
</dbReference>
<dbReference type="PANTHER" id="PTHR10492:SF57">
    <property type="entry name" value="ATP-DEPENDENT DNA HELICASE"/>
    <property type="match status" value="1"/>
</dbReference>
<dbReference type="OrthoDB" id="6606840at2759"/>
<proteinExistence type="predicted"/>
<dbReference type="Proteomes" id="UP000694846">
    <property type="component" value="Unplaced"/>
</dbReference>
<name>A0A8B8GE47_9HEMI</name>